<dbReference type="AlphaFoldDB" id="A0A3M4T014"/>
<proteinExistence type="predicted"/>
<evidence type="ECO:0000313" key="2">
    <source>
        <dbReference type="Proteomes" id="UP000271097"/>
    </source>
</evidence>
<name>A0A3M4T014_PSEA0</name>
<dbReference type="RefSeq" id="WP_099160509.1">
    <property type="nucleotide sequence ID" value="NZ_RBRS01000145.1"/>
</dbReference>
<organism evidence="1 2">
    <name type="scientific">Pseudomonas amygdali pv. ulmi</name>
    <dbReference type="NCBI Taxonomy" id="251720"/>
    <lineage>
        <taxon>Bacteria</taxon>
        <taxon>Pseudomonadati</taxon>
        <taxon>Pseudomonadota</taxon>
        <taxon>Gammaproteobacteria</taxon>
        <taxon>Pseudomonadales</taxon>
        <taxon>Pseudomonadaceae</taxon>
        <taxon>Pseudomonas</taxon>
        <taxon>Pseudomonas amygdali</taxon>
    </lineage>
</organism>
<dbReference type="EMBL" id="RBRS01000145">
    <property type="protein sequence ID" value="RMR20362.1"/>
    <property type="molecule type" value="Genomic_DNA"/>
</dbReference>
<sequence length="105" mass="12032">MFKPSNPFTLPELAENQTVFPESILKSACTLAAHYIAARESGDVETTSRIDGDIGQLLNEEFDIEQYNERGQFRARFMVMIHDCNAAFGRLDYNHTHWAYDTSRV</sequence>
<gene>
    <name evidence="1" type="ORF">ALP90_200094</name>
</gene>
<comment type="caution">
    <text evidence="1">The sequence shown here is derived from an EMBL/GenBank/DDBJ whole genome shotgun (WGS) entry which is preliminary data.</text>
</comment>
<accession>A0A3M4T014</accession>
<reference evidence="1 2" key="1">
    <citation type="submission" date="2018-08" db="EMBL/GenBank/DDBJ databases">
        <title>Recombination of ecologically and evolutionarily significant loci maintains genetic cohesion in the Pseudomonas syringae species complex.</title>
        <authorList>
            <person name="Dillon M."/>
            <person name="Thakur S."/>
            <person name="Almeida R.N.D."/>
            <person name="Weir B.S."/>
            <person name="Guttman D.S."/>
        </authorList>
    </citation>
    <scope>NUCLEOTIDE SEQUENCE [LARGE SCALE GENOMIC DNA]</scope>
    <source>
        <strain evidence="1 2">ICMP 5931</strain>
    </source>
</reference>
<dbReference type="Proteomes" id="UP000271097">
    <property type="component" value="Unassembled WGS sequence"/>
</dbReference>
<protein>
    <submittedName>
        <fullName evidence="1">Uncharacterized protein</fullName>
    </submittedName>
</protein>
<evidence type="ECO:0000313" key="1">
    <source>
        <dbReference type="EMBL" id="RMR20362.1"/>
    </source>
</evidence>